<dbReference type="Gene3D" id="3.40.50.150">
    <property type="entry name" value="Vaccinia Virus protein VP39"/>
    <property type="match status" value="1"/>
</dbReference>
<reference evidence="2 3" key="1">
    <citation type="submission" date="2023-03" db="EMBL/GenBank/DDBJ databases">
        <title>YIM 133296 draft genome.</title>
        <authorList>
            <person name="Xiong L."/>
        </authorList>
    </citation>
    <scope>NUCLEOTIDE SEQUENCE [LARGE SCALE GENOMIC DNA]</scope>
    <source>
        <strain evidence="2 3">YIM 133296</strain>
    </source>
</reference>
<protein>
    <submittedName>
        <fullName evidence="2">Class I SAM-dependent methyltransferase</fullName>
    </submittedName>
</protein>
<dbReference type="InterPro" id="IPR013216">
    <property type="entry name" value="Methyltransf_11"/>
</dbReference>
<evidence type="ECO:0000313" key="3">
    <source>
        <dbReference type="Proteomes" id="UP001528912"/>
    </source>
</evidence>
<gene>
    <name evidence="2" type="ORF">P4R38_10510</name>
</gene>
<evidence type="ECO:0000259" key="1">
    <source>
        <dbReference type="Pfam" id="PF08241"/>
    </source>
</evidence>
<keyword evidence="2" id="KW-0489">Methyltransferase</keyword>
<organism evidence="2 3">
    <name type="scientific">Luteipulveratus flavus</name>
    <dbReference type="NCBI Taxonomy" id="3031728"/>
    <lineage>
        <taxon>Bacteria</taxon>
        <taxon>Bacillati</taxon>
        <taxon>Actinomycetota</taxon>
        <taxon>Actinomycetes</taxon>
        <taxon>Micrococcales</taxon>
        <taxon>Dermacoccaceae</taxon>
        <taxon>Luteipulveratus</taxon>
    </lineage>
</organism>
<keyword evidence="2" id="KW-0808">Transferase</keyword>
<keyword evidence="3" id="KW-1185">Reference proteome</keyword>
<evidence type="ECO:0000313" key="2">
    <source>
        <dbReference type="EMBL" id="MDF8264676.1"/>
    </source>
</evidence>
<accession>A0ABT6C6V9</accession>
<dbReference type="Pfam" id="PF08241">
    <property type="entry name" value="Methyltransf_11"/>
    <property type="match status" value="1"/>
</dbReference>
<dbReference type="PANTHER" id="PTHR42912">
    <property type="entry name" value="METHYLTRANSFERASE"/>
    <property type="match status" value="1"/>
</dbReference>
<dbReference type="PANTHER" id="PTHR42912:SF93">
    <property type="entry name" value="N6-ADENOSINE-METHYLTRANSFERASE TMT1A"/>
    <property type="match status" value="1"/>
</dbReference>
<dbReference type="GO" id="GO:0032259">
    <property type="term" value="P:methylation"/>
    <property type="evidence" value="ECO:0007669"/>
    <property type="project" value="UniProtKB-KW"/>
</dbReference>
<dbReference type="RefSeq" id="WP_277192093.1">
    <property type="nucleotide sequence ID" value="NZ_JAROAV010000028.1"/>
</dbReference>
<name>A0ABT6C6V9_9MICO</name>
<sequence>MSPEQHQAIPSPNIWGDPDAYEIENLAVDPDGAIWAAMRAVRDWRGTRVLDIGCGTGFHLPYLASTATYVIGVEPHLPLYEVATERISGLDHAEVRHGLAQGLPVEDHSIDVVHNRWAYFFGPGCEPGLRELERVMAPGGVAFLIDNDATRSTFGRWFRDAWPDVDAFAVQRFWDRNGFTTVPVMMRWSFESRADLERVVRIEFKPEQSDRILAEHDGLEVDYAVAVRWRRY</sequence>
<comment type="caution">
    <text evidence="2">The sequence shown here is derived from an EMBL/GenBank/DDBJ whole genome shotgun (WGS) entry which is preliminary data.</text>
</comment>
<dbReference type="EMBL" id="JAROAV010000028">
    <property type="protein sequence ID" value="MDF8264676.1"/>
    <property type="molecule type" value="Genomic_DNA"/>
</dbReference>
<dbReference type="SUPFAM" id="SSF53335">
    <property type="entry name" value="S-adenosyl-L-methionine-dependent methyltransferases"/>
    <property type="match status" value="1"/>
</dbReference>
<feature type="domain" description="Methyltransferase type 11" evidence="1">
    <location>
        <begin position="50"/>
        <end position="143"/>
    </location>
</feature>
<dbReference type="InterPro" id="IPR029063">
    <property type="entry name" value="SAM-dependent_MTases_sf"/>
</dbReference>
<dbReference type="InterPro" id="IPR050508">
    <property type="entry name" value="Methyltransf_Superfamily"/>
</dbReference>
<proteinExistence type="predicted"/>
<dbReference type="CDD" id="cd02440">
    <property type="entry name" value="AdoMet_MTases"/>
    <property type="match status" value="1"/>
</dbReference>
<dbReference type="GO" id="GO:0008168">
    <property type="term" value="F:methyltransferase activity"/>
    <property type="evidence" value="ECO:0007669"/>
    <property type="project" value="UniProtKB-KW"/>
</dbReference>
<dbReference type="Proteomes" id="UP001528912">
    <property type="component" value="Unassembled WGS sequence"/>
</dbReference>